<feature type="transmembrane region" description="Helical" evidence="1">
    <location>
        <begin position="35"/>
        <end position="57"/>
    </location>
</feature>
<feature type="transmembrane region" description="Helical" evidence="1">
    <location>
        <begin position="355"/>
        <end position="373"/>
    </location>
</feature>
<protein>
    <submittedName>
        <fullName evidence="2">Uncharacterized protein</fullName>
    </submittedName>
</protein>
<feature type="transmembrane region" description="Helical" evidence="1">
    <location>
        <begin position="64"/>
        <end position="84"/>
    </location>
</feature>
<keyword evidence="1" id="KW-0812">Transmembrane</keyword>
<accession>A0A0F9VCM5</accession>
<feature type="transmembrane region" description="Helical" evidence="1">
    <location>
        <begin position="184"/>
        <end position="205"/>
    </location>
</feature>
<feature type="transmembrane region" description="Helical" evidence="1">
    <location>
        <begin position="217"/>
        <end position="235"/>
    </location>
</feature>
<organism evidence="2">
    <name type="scientific">marine sediment metagenome</name>
    <dbReference type="NCBI Taxonomy" id="412755"/>
    <lineage>
        <taxon>unclassified sequences</taxon>
        <taxon>metagenomes</taxon>
        <taxon>ecological metagenomes</taxon>
    </lineage>
</organism>
<feature type="transmembrane region" description="Helical" evidence="1">
    <location>
        <begin position="327"/>
        <end position="349"/>
    </location>
</feature>
<feature type="transmembrane region" description="Helical" evidence="1">
    <location>
        <begin position="286"/>
        <end position="306"/>
    </location>
</feature>
<feature type="transmembrane region" description="Helical" evidence="1">
    <location>
        <begin position="119"/>
        <end position="138"/>
    </location>
</feature>
<dbReference type="EMBL" id="LAZR01000386">
    <property type="protein sequence ID" value="KKN71306.1"/>
    <property type="molecule type" value="Genomic_DNA"/>
</dbReference>
<feature type="transmembrane region" description="Helical" evidence="1">
    <location>
        <begin position="90"/>
        <end position="107"/>
    </location>
</feature>
<comment type="caution">
    <text evidence="2">The sequence shown here is derived from an EMBL/GenBank/DDBJ whole genome shotgun (WGS) entry which is preliminary data.</text>
</comment>
<dbReference type="AlphaFoldDB" id="A0A0F9VCM5"/>
<name>A0A0F9VCM5_9ZZZZ</name>
<keyword evidence="1" id="KW-0472">Membrane</keyword>
<reference evidence="2" key="1">
    <citation type="journal article" date="2015" name="Nature">
        <title>Complex archaea that bridge the gap between prokaryotes and eukaryotes.</title>
        <authorList>
            <person name="Spang A."/>
            <person name="Saw J.H."/>
            <person name="Jorgensen S.L."/>
            <person name="Zaremba-Niedzwiedzka K."/>
            <person name="Martijn J."/>
            <person name="Lind A.E."/>
            <person name="van Eijk R."/>
            <person name="Schleper C."/>
            <person name="Guy L."/>
            <person name="Ettema T.J."/>
        </authorList>
    </citation>
    <scope>NUCLEOTIDE SEQUENCE</scope>
</reference>
<proteinExistence type="predicted"/>
<evidence type="ECO:0000313" key="2">
    <source>
        <dbReference type="EMBL" id="KKN71306.1"/>
    </source>
</evidence>
<feature type="transmembrane region" description="Helical" evidence="1">
    <location>
        <begin position="12"/>
        <end position="29"/>
    </location>
</feature>
<feature type="transmembrane region" description="Helical" evidence="1">
    <location>
        <begin position="256"/>
        <end position="274"/>
    </location>
</feature>
<gene>
    <name evidence="2" type="ORF">LCGC14_0422160</name>
</gene>
<keyword evidence="1" id="KW-1133">Transmembrane helix</keyword>
<sequence>MFLTTVKLALSKSTRILVYVLLGILFNIGEQTDEFFLAYSLATFVVTVVTVSESYLLKYTSQMLGAFILILTPIVIVLATAIFFIGNSPLVYMLLPYIILATLASVLTGTVNSKKQYTITLYSSIAYILILPIVFTAKLLETEYILEVIILLITLPELIRLVLLIKLSTSPLNTLTKIEFPSKVMLLLIAAPILVTISVVLERIVITTTLPIGSITIWSYIFGLVGVIGGVVNYGRIVHYTNEDDENISIVPSLKLGLIMILVLIIPVGIVSQLPPIEINFTLVSLSLHVSAANILVLLFIASLSLPIRYTIARLVVVLIKYEKTKTLILASITLLIAKLLLVGILSLISIEAAAVGVVCSELVYLIIVYISVKRTFLSPQSSYSY</sequence>
<evidence type="ECO:0000256" key="1">
    <source>
        <dbReference type="SAM" id="Phobius"/>
    </source>
</evidence>
<feature type="transmembrane region" description="Helical" evidence="1">
    <location>
        <begin position="144"/>
        <end position="163"/>
    </location>
</feature>